<gene>
    <name evidence="9" type="ORF">H0484_06810</name>
</gene>
<dbReference type="SUPFAM" id="SSF53056">
    <property type="entry name" value="beta-carbonic anhydrase, cab"/>
    <property type="match status" value="1"/>
</dbReference>
<comment type="function">
    <text evidence="8">Reversible hydration of carbon dioxide.</text>
</comment>
<sequence>MQGASHFKQRFYSQDPELMRQLVEQGQSPVTLVISCSDSRVDPALLTNAKPGELFTVRNVSNIVPPYGPSANFHGTSSAIEFAVRDLQVPNIIVLGHGRCGGIQALLSTLSGNDMQRDFIADWVSIAMDACRQFVGDPDNPGSQKEISIDLLREHQDLVERASVQGSLRNLMTYPWLRARVDAGNLQLHGWWFDLESGDLWTTTPESPTLLLPVI</sequence>
<evidence type="ECO:0000313" key="10">
    <source>
        <dbReference type="Proteomes" id="UP000776983"/>
    </source>
</evidence>
<accession>A0ABS8CBP7</accession>
<dbReference type="PROSITE" id="PS00705">
    <property type="entry name" value="PROK_CO2_ANHYDRASE_2"/>
    <property type="match status" value="1"/>
</dbReference>
<dbReference type="InterPro" id="IPR001765">
    <property type="entry name" value="Carbonic_anhydrase"/>
</dbReference>
<proteinExistence type="inferred from homology"/>
<dbReference type="InterPro" id="IPR036874">
    <property type="entry name" value="Carbonic_anhydrase_sf"/>
</dbReference>
<evidence type="ECO:0000256" key="4">
    <source>
        <dbReference type="ARBA" id="ARBA00022723"/>
    </source>
</evidence>
<dbReference type="Proteomes" id="UP000776983">
    <property type="component" value="Unassembled WGS sequence"/>
</dbReference>
<dbReference type="EMBL" id="JACDXW010000003">
    <property type="protein sequence ID" value="MCB5363456.1"/>
    <property type="molecule type" value="Genomic_DNA"/>
</dbReference>
<organism evidence="9 10">
    <name type="scientific">Mesopusillimonas faecipullorum</name>
    <dbReference type="NCBI Taxonomy" id="2755040"/>
    <lineage>
        <taxon>Bacteria</taxon>
        <taxon>Pseudomonadati</taxon>
        <taxon>Pseudomonadota</taxon>
        <taxon>Betaproteobacteria</taxon>
        <taxon>Burkholderiales</taxon>
        <taxon>Alcaligenaceae</taxon>
        <taxon>Mesopusillimonas</taxon>
    </lineage>
</organism>
<name>A0ABS8CBP7_9BURK</name>
<dbReference type="Pfam" id="PF00484">
    <property type="entry name" value="Pro_CA"/>
    <property type="match status" value="1"/>
</dbReference>
<keyword evidence="6 8" id="KW-0456">Lyase</keyword>
<evidence type="ECO:0000256" key="6">
    <source>
        <dbReference type="ARBA" id="ARBA00023239"/>
    </source>
</evidence>
<dbReference type="InterPro" id="IPR015892">
    <property type="entry name" value="Carbonic_anhydrase_CS"/>
</dbReference>
<keyword evidence="4" id="KW-0479">Metal-binding</keyword>
<dbReference type="CDD" id="cd00884">
    <property type="entry name" value="beta_CA_cladeB"/>
    <property type="match status" value="1"/>
</dbReference>
<dbReference type="InterPro" id="IPR045066">
    <property type="entry name" value="Beta_CA_cladeB"/>
</dbReference>
<comment type="catalytic activity">
    <reaction evidence="7 8">
        <text>hydrogencarbonate + H(+) = CO2 + H2O</text>
        <dbReference type="Rhea" id="RHEA:10748"/>
        <dbReference type="ChEBI" id="CHEBI:15377"/>
        <dbReference type="ChEBI" id="CHEBI:15378"/>
        <dbReference type="ChEBI" id="CHEBI:16526"/>
        <dbReference type="ChEBI" id="CHEBI:17544"/>
        <dbReference type="EC" id="4.2.1.1"/>
    </reaction>
</comment>
<dbReference type="PANTHER" id="PTHR11002">
    <property type="entry name" value="CARBONIC ANHYDRASE"/>
    <property type="match status" value="1"/>
</dbReference>
<dbReference type="PROSITE" id="PS00704">
    <property type="entry name" value="PROK_CO2_ANHYDRASE_1"/>
    <property type="match status" value="1"/>
</dbReference>
<evidence type="ECO:0000313" key="9">
    <source>
        <dbReference type="EMBL" id="MCB5363456.1"/>
    </source>
</evidence>
<protein>
    <recommendedName>
        <fullName evidence="3 8">Carbonic anhydrase</fullName>
        <ecNumber evidence="3 8">4.2.1.1</ecNumber>
    </recommendedName>
    <alternativeName>
        <fullName evidence="8">Carbonate dehydratase</fullName>
    </alternativeName>
</protein>
<keyword evidence="10" id="KW-1185">Reference proteome</keyword>
<comment type="caution">
    <text evidence="9">The sequence shown here is derived from an EMBL/GenBank/DDBJ whole genome shotgun (WGS) entry which is preliminary data.</text>
</comment>
<dbReference type="SMART" id="SM00947">
    <property type="entry name" value="Pro_CA"/>
    <property type="match status" value="1"/>
</dbReference>
<evidence type="ECO:0000256" key="5">
    <source>
        <dbReference type="ARBA" id="ARBA00022833"/>
    </source>
</evidence>
<dbReference type="EC" id="4.2.1.1" evidence="3 8"/>
<comment type="cofactor">
    <cofactor evidence="1">
        <name>Zn(2+)</name>
        <dbReference type="ChEBI" id="CHEBI:29105"/>
    </cofactor>
</comment>
<comment type="similarity">
    <text evidence="2 8">Belongs to the beta-class carbonic anhydrase family.</text>
</comment>
<dbReference type="Gene3D" id="3.40.1050.10">
    <property type="entry name" value="Carbonic anhydrase"/>
    <property type="match status" value="1"/>
</dbReference>
<evidence type="ECO:0000256" key="2">
    <source>
        <dbReference type="ARBA" id="ARBA00006217"/>
    </source>
</evidence>
<evidence type="ECO:0000256" key="3">
    <source>
        <dbReference type="ARBA" id="ARBA00012925"/>
    </source>
</evidence>
<evidence type="ECO:0000256" key="1">
    <source>
        <dbReference type="ARBA" id="ARBA00001947"/>
    </source>
</evidence>
<keyword evidence="5 8" id="KW-0862">Zinc</keyword>
<evidence type="ECO:0000256" key="7">
    <source>
        <dbReference type="ARBA" id="ARBA00048348"/>
    </source>
</evidence>
<dbReference type="PANTHER" id="PTHR11002:SF76">
    <property type="entry name" value="CARBONIC ANHYDRASE"/>
    <property type="match status" value="1"/>
</dbReference>
<evidence type="ECO:0000256" key="8">
    <source>
        <dbReference type="RuleBase" id="RU003956"/>
    </source>
</evidence>
<reference evidence="9 10" key="1">
    <citation type="submission" date="2020-07" db="EMBL/GenBank/DDBJ databases">
        <title>Pusillimonas sp. nov., isolated from poultry manure in Taiwan.</title>
        <authorList>
            <person name="Lin S.-Y."/>
            <person name="Tang Y.-S."/>
            <person name="Young C.-C."/>
        </authorList>
    </citation>
    <scope>NUCLEOTIDE SEQUENCE [LARGE SCALE GENOMIC DNA]</scope>
    <source>
        <strain evidence="9 10">CC-YST705</strain>
    </source>
</reference>